<keyword evidence="6 7" id="KW-0665">Pyrimidine biosynthesis</keyword>
<comment type="catalytic activity">
    <reaction evidence="7">
        <text>(S)-dihydroorotate + H2O = N-carbamoyl-L-aspartate + H(+)</text>
        <dbReference type="Rhea" id="RHEA:24296"/>
        <dbReference type="ChEBI" id="CHEBI:15377"/>
        <dbReference type="ChEBI" id="CHEBI:15378"/>
        <dbReference type="ChEBI" id="CHEBI:30864"/>
        <dbReference type="ChEBI" id="CHEBI:32814"/>
        <dbReference type="EC" id="3.5.2.3"/>
    </reaction>
</comment>
<evidence type="ECO:0000259" key="8">
    <source>
        <dbReference type="Pfam" id="PF12890"/>
    </source>
</evidence>
<feature type="binding site" evidence="7">
    <location>
        <position position="57"/>
    </location>
    <ligand>
        <name>Zn(2+)</name>
        <dbReference type="ChEBI" id="CHEBI:29105"/>
        <label>1</label>
    </ligand>
</feature>
<dbReference type="PANTHER" id="PTHR43668">
    <property type="entry name" value="ALLANTOINASE"/>
    <property type="match status" value="1"/>
</dbReference>
<dbReference type="GO" id="GO:0004038">
    <property type="term" value="F:allantoinase activity"/>
    <property type="evidence" value="ECO:0007669"/>
    <property type="project" value="TreeGrafter"/>
</dbReference>
<keyword evidence="5 7" id="KW-0862">Zinc</keyword>
<feature type="binding site" evidence="7">
    <location>
        <position position="59"/>
    </location>
    <ligand>
        <name>Zn(2+)</name>
        <dbReference type="ChEBI" id="CHEBI:29105"/>
        <label>1</label>
    </ligand>
</feature>
<dbReference type="GO" id="GO:0006145">
    <property type="term" value="P:purine nucleobase catabolic process"/>
    <property type="evidence" value="ECO:0007669"/>
    <property type="project" value="TreeGrafter"/>
</dbReference>
<dbReference type="GO" id="GO:0044205">
    <property type="term" value="P:'de novo' UMP biosynthetic process"/>
    <property type="evidence" value="ECO:0007669"/>
    <property type="project" value="UniProtKB-UniRule"/>
</dbReference>
<accession>A0A0R1UCV8</accession>
<organism evidence="9 10">
    <name type="scientific">Limosilactobacillus ingluviei DSM 15946</name>
    <dbReference type="NCBI Taxonomy" id="1423760"/>
    <lineage>
        <taxon>Bacteria</taxon>
        <taxon>Bacillati</taxon>
        <taxon>Bacillota</taxon>
        <taxon>Bacilli</taxon>
        <taxon>Lactobacillales</taxon>
        <taxon>Lactobacillaceae</taxon>
        <taxon>Limosilactobacillus</taxon>
    </lineage>
</organism>
<dbReference type="Pfam" id="PF12890">
    <property type="entry name" value="DHOase"/>
    <property type="match status" value="1"/>
</dbReference>
<evidence type="ECO:0000256" key="4">
    <source>
        <dbReference type="ARBA" id="ARBA00022801"/>
    </source>
</evidence>
<keyword evidence="3 7" id="KW-0479">Metal-binding</keyword>
<feature type="binding site" evidence="7">
    <location>
        <position position="91"/>
    </location>
    <ligand>
        <name>substrate</name>
    </ligand>
</feature>
<dbReference type="InterPro" id="IPR011059">
    <property type="entry name" value="Metal-dep_hydrolase_composite"/>
</dbReference>
<comment type="pathway">
    <text evidence="7">Pyrimidine metabolism; UMP biosynthesis via de novo pathway; (S)-dihydroorotate from bicarbonate: step 3/3.</text>
</comment>
<evidence type="ECO:0000256" key="6">
    <source>
        <dbReference type="ARBA" id="ARBA00022975"/>
    </source>
</evidence>
<dbReference type="PATRIC" id="fig|1423760.3.peg.1267"/>
<proteinExistence type="inferred from homology"/>
<feature type="binding site" evidence="7">
    <location>
        <position position="149"/>
    </location>
    <ligand>
        <name>Zn(2+)</name>
        <dbReference type="ChEBI" id="CHEBI:29105"/>
        <label>1</label>
    </ligand>
</feature>
<protein>
    <recommendedName>
        <fullName evidence="7">Dihydroorotase</fullName>
        <shortName evidence="7">DHOase</shortName>
        <ecNumber evidence="7">3.5.2.3</ecNumber>
    </recommendedName>
</protein>
<feature type="binding site" evidence="7">
    <location>
        <position position="176"/>
    </location>
    <ligand>
        <name>Zn(2+)</name>
        <dbReference type="ChEBI" id="CHEBI:29105"/>
        <label>2</label>
    </ligand>
</feature>
<dbReference type="InterPro" id="IPR004722">
    <property type="entry name" value="DHOase"/>
</dbReference>
<evidence type="ECO:0000313" key="9">
    <source>
        <dbReference type="EMBL" id="KRL91134.1"/>
    </source>
</evidence>
<dbReference type="NCBIfam" id="NF006837">
    <property type="entry name" value="PRK09357.1-2"/>
    <property type="match status" value="1"/>
</dbReference>
<feature type="active site" evidence="7">
    <location>
        <position position="302"/>
    </location>
</feature>
<feature type="binding site" evidence="7">
    <location>
        <position position="306"/>
    </location>
    <ligand>
        <name>substrate</name>
    </ligand>
</feature>
<dbReference type="PROSITE" id="PS00483">
    <property type="entry name" value="DIHYDROOROTASE_2"/>
    <property type="match status" value="1"/>
</dbReference>
<dbReference type="InterPro" id="IPR024403">
    <property type="entry name" value="DHOase_cat"/>
</dbReference>
<sequence>MATKIINGTVFLAGELQPAELLIEAGQIQALGTNLPAAEAVIDAEGKLVTPGLVDIHVHLREPGESQKETIATGTLAAAHGGFTTVGAMPNVVPAPDTPARVATQIQANQAQAKVHVAQYATITTGRTGDQLVDMAGVKAAGAFAVTNDGSGVQTAGTMYQAMQAAQAAGLPLAAHVEDDSLLFGGAINAGQRAATLGIPGIPGVAESAQLARDLVLAQATGVHYHVCHVSTKESVALIRQAKAAGVHVTAEVSPHHLVLCDDEIEAENTNYKMNPPLRGQADRAALLAGLLDGTIDMIATDHAPHTLADKGPDFVTAANGITGLETAFPLLYTHLVLTGKVTLTQLLTWLTLKPAQSFGLTGAGRLAPGQLADLAIFDLHQPVTFTEQDYYSKGLNTPFTGWPLQGKNLLTMVAGEVVYQAKEAQLWNA</sequence>
<dbReference type="InterPro" id="IPR032466">
    <property type="entry name" value="Metal_Hydrolase"/>
</dbReference>
<feature type="binding site" evidence="7">
    <location>
        <position position="275"/>
    </location>
    <ligand>
        <name>substrate</name>
    </ligand>
</feature>
<dbReference type="Gene3D" id="3.20.20.140">
    <property type="entry name" value="Metal-dependent hydrolases"/>
    <property type="match status" value="1"/>
</dbReference>
<evidence type="ECO:0000256" key="1">
    <source>
        <dbReference type="ARBA" id="ARBA00002368"/>
    </source>
</evidence>
<dbReference type="GO" id="GO:0004151">
    <property type="term" value="F:dihydroorotase activity"/>
    <property type="evidence" value="ECO:0007669"/>
    <property type="project" value="UniProtKB-UniRule"/>
</dbReference>
<dbReference type="PANTHER" id="PTHR43668:SF2">
    <property type="entry name" value="ALLANTOINASE"/>
    <property type="match status" value="1"/>
</dbReference>
<feature type="domain" description="Dihydroorotase catalytic" evidence="8">
    <location>
        <begin position="46"/>
        <end position="235"/>
    </location>
</feature>
<comment type="similarity">
    <text evidence="2 7">Belongs to the metallo-dependent hydrolases superfamily. DHOase family. Class I DHOase subfamily.</text>
</comment>
<dbReference type="InterPro" id="IPR002195">
    <property type="entry name" value="Dihydroorotase_CS"/>
</dbReference>
<comment type="function">
    <text evidence="1 7">Catalyzes the reversible cyclization of carbamoyl aspartate to dihydroorotate.</text>
</comment>
<dbReference type="HAMAP" id="MF_00220_B">
    <property type="entry name" value="PyrC_classI_B"/>
    <property type="match status" value="1"/>
</dbReference>
<evidence type="ECO:0000313" key="10">
    <source>
        <dbReference type="Proteomes" id="UP000050816"/>
    </source>
</evidence>
<dbReference type="CDD" id="cd01317">
    <property type="entry name" value="DHOase_IIa"/>
    <property type="match status" value="1"/>
</dbReference>
<dbReference type="SUPFAM" id="SSF51556">
    <property type="entry name" value="Metallo-dependent hydrolases"/>
    <property type="match status" value="1"/>
</dbReference>
<feature type="binding site" evidence="7">
    <location>
        <begin position="59"/>
        <end position="61"/>
    </location>
    <ligand>
        <name>substrate</name>
    </ligand>
</feature>
<evidence type="ECO:0000256" key="2">
    <source>
        <dbReference type="ARBA" id="ARBA00010286"/>
    </source>
</evidence>
<evidence type="ECO:0000256" key="3">
    <source>
        <dbReference type="ARBA" id="ARBA00022723"/>
    </source>
</evidence>
<name>A0A0R1UCV8_9LACO</name>
<comment type="cofactor">
    <cofactor evidence="7">
        <name>Zn(2+)</name>
        <dbReference type="ChEBI" id="CHEBI:29105"/>
    </cofactor>
    <text evidence="7">Binds 2 Zn(2+) ions per subunit.</text>
</comment>
<dbReference type="Gene3D" id="2.30.40.10">
    <property type="entry name" value="Urease, subunit C, domain 1"/>
    <property type="match status" value="1"/>
</dbReference>
<dbReference type="PROSITE" id="PS00482">
    <property type="entry name" value="DIHYDROOROTASE_1"/>
    <property type="match status" value="1"/>
</dbReference>
<dbReference type="Proteomes" id="UP000050816">
    <property type="component" value="Unassembled WGS sequence"/>
</dbReference>
<comment type="caution">
    <text evidence="9">The sequence shown here is derived from an EMBL/GenBank/DDBJ whole genome shotgun (WGS) entry which is preliminary data.</text>
</comment>
<dbReference type="UniPathway" id="UPA00070">
    <property type="reaction ID" value="UER00117"/>
</dbReference>
<evidence type="ECO:0000256" key="7">
    <source>
        <dbReference type="HAMAP-Rule" id="MF_00220"/>
    </source>
</evidence>
<gene>
    <name evidence="7" type="primary">pyrC</name>
    <name evidence="9" type="ORF">FC43_GL001199</name>
</gene>
<dbReference type="InterPro" id="IPR050138">
    <property type="entry name" value="DHOase/Allantoinase_Hydrolase"/>
</dbReference>
<dbReference type="GO" id="GO:0008270">
    <property type="term" value="F:zinc ion binding"/>
    <property type="evidence" value="ECO:0007669"/>
    <property type="project" value="UniProtKB-UniRule"/>
</dbReference>
<evidence type="ECO:0000256" key="5">
    <source>
        <dbReference type="ARBA" id="ARBA00022833"/>
    </source>
</evidence>
<comment type="caution">
    <text evidence="7">Lacks conserved residue(s) required for the propagation of feature annotation.</text>
</comment>
<dbReference type="RefSeq" id="WP_056954289.1">
    <property type="nucleotide sequence ID" value="NZ_AZFK01000022.1"/>
</dbReference>
<feature type="binding site" evidence="7">
    <location>
        <position position="229"/>
    </location>
    <ligand>
        <name>Zn(2+)</name>
        <dbReference type="ChEBI" id="CHEBI:29105"/>
        <label>2</label>
    </ligand>
</feature>
<feature type="binding site" evidence="7">
    <location>
        <position position="149"/>
    </location>
    <ligand>
        <name>Zn(2+)</name>
        <dbReference type="ChEBI" id="CHEBI:29105"/>
        <label>2</label>
    </ligand>
</feature>
<dbReference type="EMBL" id="AZFK01000022">
    <property type="protein sequence ID" value="KRL91134.1"/>
    <property type="molecule type" value="Genomic_DNA"/>
</dbReference>
<dbReference type="NCBIfam" id="TIGR00857">
    <property type="entry name" value="pyrC_multi"/>
    <property type="match status" value="1"/>
</dbReference>
<reference evidence="9 10" key="1">
    <citation type="journal article" date="2015" name="Genome Announc.">
        <title>Expanding the biotechnology potential of lactobacilli through comparative genomics of 213 strains and associated genera.</title>
        <authorList>
            <person name="Sun Z."/>
            <person name="Harris H.M."/>
            <person name="McCann A."/>
            <person name="Guo C."/>
            <person name="Argimon S."/>
            <person name="Zhang W."/>
            <person name="Yang X."/>
            <person name="Jeffery I.B."/>
            <person name="Cooney J.C."/>
            <person name="Kagawa T.F."/>
            <person name="Liu W."/>
            <person name="Song Y."/>
            <person name="Salvetti E."/>
            <person name="Wrobel A."/>
            <person name="Rasinkangas P."/>
            <person name="Parkhill J."/>
            <person name="Rea M.C."/>
            <person name="O'Sullivan O."/>
            <person name="Ritari J."/>
            <person name="Douillard F.P."/>
            <person name="Paul Ross R."/>
            <person name="Yang R."/>
            <person name="Briner A.E."/>
            <person name="Felis G.E."/>
            <person name="de Vos W.M."/>
            <person name="Barrangou R."/>
            <person name="Klaenhammer T.R."/>
            <person name="Caufield P.W."/>
            <person name="Cui Y."/>
            <person name="Zhang H."/>
            <person name="O'Toole P.W."/>
        </authorList>
    </citation>
    <scope>NUCLEOTIDE SEQUENCE [LARGE SCALE GENOMIC DNA]</scope>
    <source>
        <strain evidence="9 10">DSM 15946</strain>
    </source>
</reference>
<dbReference type="EC" id="3.5.2.3" evidence="7"/>
<dbReference type="GO" id="GO:0005737">
    <property type="term" value="C:cytoplasm"/>
    <property type="evidence" value="ECO:0007669"/>
    <property type="project" value="TreeGrafter"/>
</dbReference>
<feature type="binding site" evidence="7">
    <location>
        <position position="302"/>
    </location>
    <ligand>
        <name>Zn(2+)</name>
        <dbReference type="ChEBI" id="CHEBI:29105"/>
        <label>1</label>
    </ligand>
</feature>
<keyword evidence="4 7" id="KW-0378">Hydrolase</keyword>
<dbReference type="SUPFAM" id="SSF51338">
    <property type="entry name" value="Composite domain of metallo-dependent hydrolases"/>
    <property type="match status" value="1"/>
</dbReference>
<dbReference type="AlphaFoldDB" id="A0A0R1UCV8"/>